<dbReference type="Gene3D" id="2.60.40.2040">
    <property type="entry name" value="CFA/I fimbrial subunit E, pilin domain"/>
    <property type="match status" value="1"/>
</dbReference>
<name>A0ABS5N5P7_9PSED</name>
<evidence type="ECO:0000256" key="1">
    <source>
        <dbReference type="SAM" id="SignalP"/>
    </source>
</evidence>
<feature type="chain" id="PRO_5046032271" evidence="1">
    <location>
        <begin position="24"/>
        <end position="166"/>
    </location>
</feature>
<keyword evidence="1" id="KW-0732">Signal</keyword>
<proteinExistence type="predicted"/>
<comment type="caution">
    <text evidence="2">The sequence shown here is derived from an EMBL/GenBank/DDBJ whole genome shotgun (WGS) entry which is preliminary data.</text>
</comment>
<feature type="signal peptide" evidence="1">
    <location>
        <begin position="1"/>
        <end position="23"/>
    </location>
</feature>
<evidence type="ECO:0000313" key="3">
    <source>
        <dbReference type="Proteomes" id="UP000676035"/>
    </source>
</evidence>
<accession>A0ABS5N5P7</accession>
<dbReference type="RefSeq" id="WP_212546304.1">
    <property type="nucleotide sequence ID" value="NZ_JAGYHE010000001.1"/>
</dbReference>
<gene>
    <name evidence="2" type="ORF">KFS80_25395</name>
</gene>
<dbReference type="Pfam" id="PF04449">
    <property type="entry name" value="Fimbrial_CS1"/>
    <property type="match status" value="1"/>
</dbReference>
<dbReference type="InterPro" id="IPR007540">
    <property type="entry name" value="Fimbrial_CS1-type"/>
</dbReference>
<protein>
    <submittedName>
        <fullName evidence="2">Fimbrial assembly protein</fullName>
    </submittedName>
</protein>
<keyword evidence="3" id="KW-1185">Reference proteome</keyword>
<reference evidence="2 3" key="1">
    <citation type="submission" date="2021-04" db="EMBL/GenBank/DDBJ databases">
        <title>Pseudomonas rustica sp. nov. isolated from raw milk.</title>
        <authorList>
            <person name="Fiedler G."/>
            <person name="Gieschler S."/>
            <person name="Kabisch J."/>
            <person name="Grimmler C."/>
            <person name="Brinks E."/>
            <person name="Wagner N."/>
            <person name="Hetzer B."/>
            <person name="Franz C.M.A.P."/>
            <person name="Boehnlein C."/>
        </authorList>
    </citation>
    <scope>NUCLEOTIDE SEQUENCE [LARGE SCALE GENOMIC DNA]</scope>
    <source>
        <strain evidence="2 3">MBT-4</strain>
    </source>
</reference>
<dbReference type="EMBL" id="JAGYHF010000017">
    <property type="protein sequence ID" value="MBS4081634.1"/>
    <property type="molecule type" value="Genomic_DNA"/>
</dbReference>
<organism evidence="2 3">
    <name type="scientific">Pseudomonas rustica</name>
    <dbReference type="NCBI Taxonomy" id="2827099"/>
    <lineage>
        <taxon>Bacteria</taxon>
        <taxon>Pseudomonadati</taxon>
        <taxon>Pseudomonadota</taxon>
        <taxon>Gammaproteobacteria</taxon>
        <taxon>Pseudomonadales</taxon>
        <taxon>Pseudomonadaceae</taxon>
        <taxon>Pseudomonas</taxon>
    </lineage>
</organism>
<sequence length="166" mass="18211">MNRRKIALVTLTGLWLICTCAHAAREAYEFDVSVSIPTSRFHVLPADPGWISREQRLPWSLLNSTLGGLRKDFDVKNEGGAIEARLDSLPYLSSGESGHEIELQVVFNGRELKVGEAVEVVSAADGRQGRRVLLEITPQPPGDGVYKPGKYFGNVNMMFNAMLPGA</sequence>
<dbReference type="Proteomes" id="UP000676035">
    <property type="component" value="Unassembled WGS sequence"/>
</dbReference>
<evidence type="ECO:0000313" key="2">
    <source>
        <dbReference type="EMBL" id="MBS4081634.1"/>
    </source>
</evidence>